<accession>A0A1U7I7A1</accession>
<dbReference type="Proteomes" id="UP000185860">
    <property type="component" value="Unassembled WGS sequence"/>
</dbReference>
<keyword evidence="4 9" id="KW-0808">Transferase</keyword>
<dbReference type="Pfam" id="PF02518">
    <property type="entry name" value="HATPase_c"/>
    <property type="match status" value="1"/>
</dbReference>
<keyword evidence="4 9" id="KW-0418">Kinase</keyword>
<evidence type="ECO:0000259" key="8">
    <source>
        <dbReference type="PROSITE" id="PS50109"/>
    </source>
</evidence>
<dbReference type="Gene3D" id="3.40.50.300">
    <property type="entry name" value="P-loop containing nucleotide triphosphate hydrolases"/>
    <property type="match status" value="1"/>
</dbReference>
<dbReference type="CDD" id="cd00082">
    <property type="entry name" value="HisKA"/>
    <property type="match status" value="1"/>
</dbReference>
<dbReference type="Pfam" id="PF25503">
    <property type="entry name" value="TPR_CHK1"/>
    <property type="match status" value="1"/>
</dbReference>
<dbReference type="InterPro" id="IPR004358">
    <property type="entry name" value="Sig_transdc_His_kin-like_C"/>
</dbReference>
<comment type="caution">
    <text evidence="9">The sequence shown here is derived from an EMBL/GenBank/DDBJ whole genome shotgun (WGS) entry which is preliminary data.</text>
</comment>
<evidence type="ECO:0000256" key="6">
    <source>
        <dbReference type="SAM" id="Coils"/>
    </source>
</evidence>
<dbReference type="GO" id="GO:0005524">
    <property type="term" value="F:ATP binding"/>
    <property type="evidence" value="ECO:0007669"/>
    <property type="project" value="InterPro"/>
</dbReference>
<dbReference type="GO" id="GO:0000155">
    <property type="term" value="F:phosphorelay sensor kinase activity"/>
    <property type="evidence" value="ECO:0007669"/>
    <property type="project" value="InterPro"/>
</dbReference>
<evidence type="ECO:0000256" key="2">
    <source>
        <dbReference type="ARBA" id="ARBA00012438"/>
    </source>
</evidence>
<keyword evidence="6" id="KW-0175">Coiled coil</keyword>
<dbReference type="InterPro" id="IPR041664">
    <property type="entry name" value="AAA_16"/>
</dbReference>
<dbReference type="Pfam" id="PF01590">
    <property type="entry name" value="GAF"/>
    <property type="match status" value="1"/>
</dbReference>
<evidence type="ECO:0000313" key="10">
    <source>
        <dbReference type="Proteomes" id="UP000185860"/>
    </source>
</evidence>
<dbReference type="InterPro" id="IPR003661">
    <property type="entry name" value="HisK_dim/P_dom"/>
</dbReference>
<dbReference type="InterPro" id="IPR027417">
    <property type="entry name" value="P-loop_NTPase"/>
</dbReference>
<dbReference type="InterPro" id="IPR029016">
    <property type="entry name" value="GAF-like_dom_sf"/>
</dbReference>
<proteinExistence type="predicted"/>
<dbReference type="Gene3D" id="3.30.450.40">
    <property type="match status" value="1"/>
</dbReference>
<evidence type="ECO:0000256" key="4">
    <source>
        <dbReference type="ARBA" id="ARBA00022777"/>
    </source>
</evidence>
<dbReference type="PROSITE" id="PS50011">
    <property type="entry name" value="PROTEIN_KINASE_DOM"/>
    <property type="match status" value="1"/>
</dbReference>
<dbReference type="SUPFAM" id="SSF56112">
    <property type="entry name" value="Protein kinase-like (PK-like)"/>
    <property type="match status" value="1"/>
</dbReference>
<evidence type="ECO:0000256" key="3">
    <source>
        <dbReference type="ARBA" id="ARBA00022553"/>
    </source>
</evidence>
<dbReference type="Gene3D" id="1.10.510.10">
    <property type="entry name" value="Transferase(Phosphotransferase) domain 1"/>
    <property type="match status" value="1"/>
</dbReference>
<dbReference type="PANTHER" id="PTHR43642:SF1">
    <property type="entry name" value="HYBRID SIGNAL TRANSDUCTION HISTIDINE KINASE G"/>
    <property type="match status" value="1"/>
</dbReference>
<reference evidence="9 10" key="1">
    <citation type="submission" date="2016-11" db="EMBL/GenBank/DDBJ databases">
        <title>Draft Genome Sequences of Nine Cyanobacterial Strains from Diverse Habitats.</title>
        <authorList>
            <person name="Zhu T."/>
            <person name="Hou S."/>
            <person name="Lu X."/>
            <person name="Hess W.R."/>
        </authorList>
    </citation>
    <scope>NUCLEOTIDE SEQUENCE [LARGE SCALE GENOMIC DNA]</scope>
    <source>
        <strain evidence="9 10">IAM M-71</strain>
    </source>
</reference>
<evidence type="ECO:0000256" key="5">
    <source>
        <dbReference type="ARBA" id="ARBA00023012"/>
    </source>
</evidence>
<keyword evidence="5" id="KW-0902">Two-component regulatory system</keyword>
<dbReference type="InterPro" id="IPR036097">
    <property type="entry name" value="HisK_dim/P_sf"/>
</dbReference>
<dbReference type="InterPro" id="IPR000719">
    <property type="entry name" value="Prot_kinase_dom"/>
</dbReference>
<dbReference type="Pfam" id="PF13191">
    <property type="entry name" value="AAA_16"/>
    <property type="match status" value="1"/>
</dbReference>
<dbReference type="SUPFAM" id="SSF55781">
    <property type="entry name" value="GAF domain-like"/>
    <property type="match status" value="1"/>
</dbReference>
<dbReference type="SMART" id="SM00065">
    <property type="entry name" value="GAF"/>
    <property type="match status" value="1"/>
</dbReference>
<evidence type="ECO:0000256" key="1">
    <source>
        <dbReference type="ARBA" id="ARBA00000085"/>
    </source>
</evidence>
<dbReference type="InterPro" id="IPR011009">
    <property type="entry name" value="Kinase-like_dom_sf"/>
</dbReference>
<dbReference type="SUPFAM" id="SSF55874">
    <property type="entry name" value="ATPase domain of HSP90 chaperone/DNA topoisomerase II/histidine kinase"/>
    <property type="match status" value="1"/>
</dbReference>
<dbReference type="PANTHER" id="PTHR43642">
    <property type="entry name" value="HYBRID SIGNAL TRANSDUCTION HISTIDINE KINASE G"/>
    <property type="match status" value="1"/>
</dbReference>
<feature type="domain" description="Histidine kinase" evidence="8">
    <location>
        <begin position="1547"/>
        <end position="1793"/>
    </location>
</feature>
<dbReference type="InterPro" id="IPR003594">
    <property type="entry name" value="HATPase_dom"/>
</dbReference>
<dbReference type="InterPro" id="IPR053159">
    <property type="entry name" value="Hybrid_Histidine_Kinase"/>
</dbReference>
<dbReference type="PRINTS" id="PR00344">
    <property type="entry name" value="BCTRLSENSOR"/>
</dbReference>
<comment type="catalytic activity">
    <reaction evidence="1">
        <text>ATP + protein L-histidine = ADP + protein N-phospho-L-histidine.</text>
        <dbReference type="EC" id="2.7.13.3"/>
    </reaction>
</comment>
<evidence type="ECO:0000259" key="7">
    <source>
        <dbReference type="PROSITE" id="PS50011"/>
    </source>
</evidence>
<dbReference type="SMART" id="SM00388">
    <property type="entry name" value="HisKA"/>
    <property type="match status" value="1"/>
</dbReference>
<dbReference type="Gene3D" id="3.30.565.10">
    <property type="entry name" value="Histidine kinase-like ATPase, C-terminal domain"/>
    <property type="match status" value="1"/>
</dbReference>
<organism evidence="9 10">
    <name type="scientific">[Phormidium ambiguum] IAM M-71</name>
    <dbReference type="NCBI Taxonomy" id="454136"/>
    <lineage>
        <taxon>Bacteria</taxon>
        <taxon>Bacillati</taxon>
        <taxon>Cyanobacteriota</taxon>
        <taxon>Cyanophyceae</taxon>
        <taxon>Oscillatoriophycideae</taxon>
        <taxon>Aerosakkonematales</taxon>
        <taxon>Aerosakkonemataceae</taxon>
        <taxon>Floridanema</taxon>
    </lineage>
</organism>
<name>A0A1U7I7A1_9CYAN</name>
<evidence type="ECO:0000313" key="9">
    <source>
        <dbReference type="EMBL" id="OKH32171.1"/>
    </source>
</evidence>
<keyword evidence="3" id="KW-0597">Phosphoprotein</keyword>
<dbReference type="InterPro" id="IPR036890">
    <property type="entry name" value="HATPase_C_sf"/>
</dbReference>
<dbReference type="Gene3D" id="1.10.287.130">
    <property type="match status" value="1"/>
</dbReference>
<dbReference type="EC" id="2.7.13.3" evidence="2"/>
<dbReference type="SUPFAM" id="SSF52540">
    <property type="entry name" value="P-loop containing nucleoside triphosphate hydrolases"/>
    <property type="match status" value="1"/>
</dbReference>
<feature type="domain" description="Protein kinase" evidence="7">
    <location>
        <begin position="7"/>
        <end position="270"/>
    </location>
</feature>
<dbReference type="Pfam" id="PF00069">
    <property type="entry name" value="Pkinase"/>
    <property type="match status" value="1"/>
</dbReference>
<dbReference type="CDD" id="cd14014">
    <property type="entry name" value="STKc_PknB_like"/>
    <property type="match status" value="1"/>
</dbReference>
<dbReference type="SMART" id="SM00387">
    <property type="entry name" value="HATPase_c"/>
    <property type="match status" value="1"/>
</dbReference>
<dbReference type="OrthoDB" id="517727at2"/>
<dbReference type="InterPro" id="IPR003018">
    <property type="entry name" value="GAF"/>
</dbReference>
<feature type="coiled-coil region" evidence="6">
    <location>
        <begin position="1497"/>
        <end position="1538"/>
    </location>
</feature>
<protein>
    <recommendedName>
        <fullName evidence="2">histidine kinase</fullName>
        <ecNumber evidence="2">2.7.13.3</ecNumber>
    </recommendedName>
</protein>
<dbReference type="PROSITE" id="PS50109">
    <property type="entry name" value="HIS_KIN"/>
    <property type="match status" value="1"/>
</dbReference>
<dbReference type="InterPro" id="IPR005467">
    <property type="entry name" value="His_kinase_dom"/>
</dbReference>
<gene>
    <name evidence="9" type="ORF">NIES2119_27075</name>
</gene>
<dbReference type="STRING" id="454136.NIES2119_27075"/>
<dbReference type="SUPFAM" id="SSF47384">
    <property type="entry name" value="Homodimeric domain of signal transducing histidine kinase"/>
    <property type="match status" value="1"/>
</dbReference>
<dbReference type="EMBL" id="MRCE01000042">
    <property type="protein sequence ID" value="OKH32171.1"/>
    <property type="molecule type" value="Genomic_DNA"/>
</dbReference>
<sequence>MMNIAGYNLLHKIYESSNSLVYRGIRELDDRPVILKVLKQEYPPLTSLIRYKQEYEITHNLNLSGVIKVYSLEKYQSSLVMVLEDVGAESLKTIIKNHNFDLNSFLEIAIKITQILGKIHVANVIHKDLNPSNIVLNIQTQELKIIDFGIATVLSRENPTIKNPNVLEGTLPYMSPEQTGRMNRAMDYRTDFYSLGVSFYELLTNQLPFQTTDAMELVHCHIAKEPIPPHKINPEIPIAISNIVIKLLAKTAEERYQSAWGIEADLEECLSQLKAKSQIIPFTLGKQDISDKFQIPQKLYGRKQEVETLLTAFDRVSLGTAEMMLVSGYSGIGKSALVQEIYKPITRQKGYFVAGKFDQFQRNVPYSAIVNGLQSLVRQILTESEEQLKDWQEKLSIALGTNGQIIIEVVPEVELIIGPQPPVQELGPAESQNRFNLVFQNFIRVFCHRDHPLVIFLDDLQWADSATLKLIEIMMTDEDMRYLFLIGAYRDNEVHPTHQLVTTLENLASKGAILHQITLLPLELEHITLLVAETLHSDLKSVEPLAALVMRKTEGNPFFVNQFLKTLYQENLLTFENQKVNSSIAIQGKWHWDIDQIEAMGITENVVELMIGKLKKLPELTQQLLQLAACVGNSFDLRTLAIISETEAVEVFRGLLPAIEEGLIFATSDLEITDEEVIKSHLVILTYAFLHDRVQQSAYALIDRKRQREVHLQIGQLLLANISLEQRSERIFELVDHLNIGWELLVSDSEKIELANLNLLASRKAKDSLAYVAAKNYLRTTLKNLSSDIWQTNYHEAFALYKELAELEYLTANFEESQTLIEIAVNRVESALEKAELYNMLIVQYTLLMKYEEAIQAGITALKWLGFDLPETDWLTAVDRELATARANLNNREITALIHEEKMKDVDKKMAMKLLSNMGPLTFFSHQDIWKWTVIKAINLSLEYGFVAGGSYCYSCYGILLSAILGEYQAGYEFGQLSLALSQNYNNWSQNCQDSVIFSNYLNCWIQHIKSSNSINNEAFKIGVESGNLQWSGYNRMFQAITLFYQGINLDRTLEEFEDFLWFCDKTKNQWSSDIILANKLAILKLMGKDDEIVEEEYFANFQQHKSMAAICEYHVLKAQVLYLYHDYNSALKWALSALDLINFIMGHISSSHHNFYYSLILTALYPSAAKKTQKQYKEILANNQKQMKIWADNCPENFLHKYLLVEAEIARISGKDLEAMELYDRAIASAGEDEFIQNVALANELAAQFWMTKSKEEFAQIYLKKSHYNYQLWGAFGKVEDLEKEYPQLLVQPQEIISTKNSLSNQAKFKITTSSSSTSNPGVILDLVTVMKASQAISSEIFLDELLSKLMTMMIENAGAQKGFLILNRDGKMVLEAAKTLDETIVQKSLSIDNNTELALSVVNYVARTQKDVVISDAINDPTFGIDSYIQWQKPKSILGAPIINQGQLIGILYLENNLTTDAFTGERIEILKILCAQAATALVNALLYEKLEDYSRTLEIKVEERTQQLQEKNDRLEQTLQQLQTAQKQIIAQEKLASLGLLTAGIAHEIRNPLNFVNNFASVSVNLAEELEEEIETQLENLNPESVDFIKEILTDLRDNMREISQQGQKAQSIIEGMLMHARSDSGKRQLTDVNAILAEAVKLVYHGKRAKDFSFNISIDASYDSSIGPIELIPQDISRALVNIINNACYAAANKKKETQEEFTPTLTIKTLNCEENVEIHIRDNGKGIPENIRDKIFNPFFTTKPTGEGTGLGLSLTYDIIVGQHKGQIRIESEPDQFAEFIITLPKFNKI</sequence>